<name>A0A0H4WMB0_9BACT</name>
<keyword evidence="2" id="KW-1185">Reference proteome</keyword>
<protein>
    <submittedName>
        <fullName evidence="1">Putative lipoprotein</fullName>
    </submittedName>
</protein>
<sequence>MNWPIDTEYSRLERQLSDRLGIRTVRLLLYYAPNGSAGLTDFGANVRLVDNATVSNGPVTVFLDDNGRGRLVPESTSLVVDWEGLVGTRHASVGTGYPEASGVPMAGSVTLVEVTDDFAAGHYVYHFADGSELTCTFNIPTPERADGWWDGDVEYDDDDDDD</sequence>
<reference evidence="1 2" key="1">
    <citation type="journal article" date="2016" name="PLoS ONE">
        <title>Complete Genome Sequence and Comparative Genomics of a Novel Myxobacterium Myxococcus hansupus.</title>
        <authorList>
            <person name="Sharma G."/>
            <person name="Narwani T."/>
            <person name="Subramanian S."/>
        </authorList>
    </citation>
    <scope>NUCLEOTIDE SEQUENCE [LARGE SCALE GENOMIC DNA]</scope>
    <source>
        <strain evidence="2">mixupus</strain>
    </source>
</reference>
<dbReference type="EMBL" id="CP012109">
    <property type="protein sequence ID" value="AKQ64506.1"/>
    <property type="molecule type" value="Genomic_DNA"/>
</dbReference>
<gene>
    <name evidence="1" type="ORF">A176_001418</name>
</gene>
<accession>A0A0H4WMB0</accession>
<evidence type="ECO:0000313" key="2">
    <source>
        <dbReference type="Proteomes" id="UP000009026"/>
    </source>
</evidence>
<keyword evidence="1" id="KW-0449">Lipoprotein</keyword>
<proteinExistence type="predicted"/>
<organism evidence="1 2">
    <name type="scientific">Pseudomyxococcus hansupus</name>
    <dbReference type="NCBI Taxonomy" id="1297742"/>
    <lineage>
        <taxon>Bacteria</taxon>
        <taxon>Pseudomonadati</taxon>
        <taxon>Myxococcota</taxon>
        <taxon>Myxococcia</taxon>
        <taxon>Myxococcales</taxon>
        <taxon>Cystobacterineae</taxon>
        <taxon>Myxococcaceae</taxon>
        <taxon>Pseudomyxococcus</taxon>
    </lineage>
</organism>
<dbReference type="Proteomes" id="UP000009026">
    <property type="component" value="Chromosome"/>
</dbReference>
<dbReference type="KEGG" id="mym:A176_001418"/>
<dbReference type="STRING" id="1297742.A176_001418"/>
<evidence type="ECO:0000313" key="1">
    <source>
        <dbReference type="EMBL" id="AKQ64506.1"/>
    </source>
</evidence>
<dbReference type="AlphaFoldDB" id="A0A0H4WMB0"/>
<dbReference type="PATRIC" id="fig|1297742.4.peg.1436"/>